<feature type="domain" description="Glycosyl transferase family 1" evidence="2">
    <location>
        <begin position="63"/>
        <end position="224"/>
    </location>
</feature>
<dbReference type="InterPro" id="IPR001296">
    <property type="entry name" value="Glyco_trans_1"/>
</dbReference>
<dbReference type="InterPro" id="IPR050194">
    <property type="entry name" value="Glycosyltransferase_grp1"/>
</dbReference>
<gene>
    <name evidence="3" type="ORF">HMPREF0281_02357</name>
</gene>
<dbReference type="PANTHER" id="PTHR45947:SF3">
    <property type="entry name" value="SULFOQUINOVOSYL TRANSFERASE SQD2"/>
    <property type="match status" value="1"/>
</dbReference>
<dbReference type="Proteomes" id="UP000006015">
    <property type="component" value="Unassembled WGS sequence"/>
</dbReference>
<keyword evidence="3" id="KW-0328">Glycosyltransferase</keyword>
<dbReference type="SUPFAM" id="SSF53756">
    <property type="entry name" value="UDP-Glycosyltransferase/glycogen phosphorylase"/>
    <property type="match status" value="1"/>
</dbReference>
<sequence>MQFLGAVTKHAINFSLQRASALIVTSTRLGNSLRQKFPESDSSNAKPIAVVRNVFPVESRYERRPKVTESLGQLNVLYAGTLGRAQNLSNAVYAVAIAQENGYEVNLRFVGAGAARQELVRIAKALAVNVEFSSRAAAEELSEHYTWADSALVHLTDWDALNRAVPSKTYELMSCGLHISAVADGETKALVEKLGAGHVVSPEKPHELALLWKKLIDEPQKLEVSSEGASWVEEQRTTVAPNELLRVVKCFQ</sequence>
<dbReference type="EMBL" id="ADNS01000031">
    <property type="protein sequence ID" value="EFG80264.1"/>
    <property type="molecule type" value="Genomic_DNA"/>
</dbReference>
<dbReference type="Pfam" id="PF00534">
    <property type="entry name" value="Glycos_transf_1"/>
    <property type="match status" value="1"/>
</dbReference>
<comment type="caution">
    <text evidence="3">The sequence shown here is derived from an EMBL/GenBank/DDBJ whole genome shotgun (WGS) entry which is preliminary data.</text>
</comment>
<evidence type="ECO:0000259" key="2">
    <source>
        <dbReference type="Pfam" id="PF00534"/>
    </source>
</evidence>
<accession>A0ABN0AC44</accession>
<evidence type="ECO:0000256" key="1">
    <source>
        <dbReference type="ARBA" id="ARBA00022679"/>
    </source>
</evidence>
<dbReference type="PANTHER" id="PTHR45947">
    <property type="entry name" value="SULFOQUINOVOSYL TRANSFERASE SQD2"/>
    <property type="match status" value="1"/>
</dbReference>
<dbReference type="GO" id="GO:0016757">
    <property type="term" value="F:glycosyltransferase activity"/>
    <property type="evidence" value="ECO:0007669"/>
    <property type="project" value="UniProtKB-KW"/>
</dbReference>
<keyword evidence="1 3" id="KW-0808">Transferase</keyword>
<keyword evidence="4" id="KW-1185">Reference proteome</keyword>
<protein>
    <submittedName>
        <fullName evidence="3">Glycosyltransferase, group 1 family protein</fullName>
        <ecNumber evidence="3">2.4.-.-</ecNumber>
    </submittedName>
</protein>
<dbReference type="Gene3D" id="3.40.50.2000">
    <property type="entry name" value="Glycogen Phosphorylase B"/>
    <property type="match status" value="1"/>
</dbReference>
<name>A0ABN0AC44_CORAM</name>
<dbReference type="EC" id="2.4.-.-" evidence="3"/>
<reference evidence="3 4" key="1">
    <citation type="submission" date="2010-04" db="EMBL/GenBank/DDBJ databases">
        <authorList>
            <person name="Weinstock G."/>
            <person name="Sodergren E."/>
            <person name="Clifton S."/>
            <person name="Fulton L."/>
            <person name="Fulton B."/>
            <person name="Courtney L."/>
            <person name="Fronick C."/>
            <person name="Harrison M."/>
            <person name="Strong C."/>
            <person name="Farmer C."/>
            <person name="Delahaunty K."/>
            <person name="Markovic C."/>
            <person name="Hall O."/>
            <person name="Minx P."/>
            <person name="Tomlinson C."/>
            <person name="Mitreva M."/>
            <person name="Hou S."/>
            <person name="Wollam A."/>
            <person name="Pepin K.H."/>
            <person name="Johnson M."/>
            <person name="Bhonagiri V."/>
            <person name="Zhang X."/>
            <person name="Suruliraj S."/>
            <person name="Warren W."/>
            <person name="Chinwalla A."/>
            <person name="Mardis E.R."/>
            <person name="Wilson R.K."/>
        </authorList>
    </citation>
    <scope>NUCLEOTIDE SEQUENCE [LARGE SCALE GENOMIC DNA]</scope>
    <source>
        <strain evidence="3 4">DSM 20306</strain>
    </source>
</reference>
<evidence type="ECO:0000313" key="4">
    <source>
        <dbReference type="Proteomes" id="UP000006015"/>
    </source>
</evidence>
<proteinExistence type="predicted"/>
<organism evidence="3 4">
    <name type="scientific">Corynebacterium ammoniagenes DSM 20306</name>
    <dbReference type="NCBI Taxonomy" id="649754"/>
    <lineage>
        <taxon>Bacteria</taxon>
        <taxon>Bacillati</taxon>
        <taxon>Actinomycetota</taxon>
        <taxon>Actinomycetes</taxon>
        <taxon>Mycobacteriales</taxon>
        <taxon>Corynebacteriaceae</taxon>
        <taxon>Corynebacterium</taxon>
    </lineage>
</organism>
<evidence type="ECO:0000313" key="3">
    <source>
        <dbReference type="EMBL" id="EFG80264.1"/>
    </source>
</evidence>